<feature type="compositionally biased region" description="Basic residues" evidence="1">
    <location>
        <begin position="239"/>
        <end position="255"/>
    </location>
</feature>
<accession>B3TZ21</accession>
<evidence type="ECO:0000313" key="2">
    <source>
        <dbReference type="EMBL" id="ACB32173.1"/>
    </source>
</evidence>
<dbReference type="Pfam" id="PF05311">
    <property type="entry name" value="Baculo_PP31"/>
    <property type="match status" value="1"/>
</dbReference>
<dbReference type="InterPro" id="IPR007975">
    <property type="entry name" value="Baculo_pp39"/>
</dbReference>
<organism evidence="2">
    <name type="scientific">Ampelophaga rubiginosa nucleopolyhedrovirus</name>
    <dbReference type="NCBI Taxonomy" id="512493"/>
    <lineage>
        <taxon>Viruses</taxon>
        <taxon>Viruses incertae sedis</taxon>
        <taxon>Naldaviricetes</taxon>
        <taxon>Lefavirales</taxon>
        <taxon>Baculoviridae</taxon>
        <taxon>Alphabaculovirus</taxon>
    </lineage>
</organism>
<proteinExistence type="predicted"/>
<feature type="region of interest" description="Disordered" evidence="1">
    <location>
        <begin position="238"/>
        <end position="261"/>
    </location>
</feature>
<sequence>MTITSAAAHLTELMTKYQDSGNNKTDFDIIAAKIKLFEKKKVAYRFKVSEVFNMDKKSVKKVKKIINNNKYILFNSWYTKIRKSNWLNSHDMWNLMKDSLLAKPFVDIFDFMEKLASNTVVSKKHSSVDETSSDGEIKPKKVEFDSDEIKENNERRVKLYEEFYRVLNVTFATDTAPPSSSIYDQKLKNVKGLDRLTRSVVQSGVSAFKHSIKQIETEKSSESATSALVSTDLVATAATRKRKQSTHTKKAAKQSKKNEIVLEKQQSVSSFNMVDDAMDYSQLSD</sequence>
<protein>
    <submittedName>
        <fullName evidence="2">39 kDa protein</fullName>
    </submittedName>
</protein>
<dbReference type="EMBL" id="EU391171">
    <property type="protein sequence ID" value="ACB32173.1"/>
    <property type="molecule type" value="Genomic_DNA"/>
</dbReference>
<name>B3TZ21_9ABAC</name>
<evidence type="ECO:0000256" key="1">
    <source>
        <dbReference type="SAM" id="MobiDB-lite"/>
    </source>
</evidence>
<reference evidence="2" key="1">
    <citation type="submission" date="2008-01" db="EMBL/GenBank/DDBJ databases">
        <title>Sequence analysis of Ampelophaga rubiginosa nucleopolyhedrosis virus genomic DNA.</title>
        <authorList>
            <person name="Zhu S.Y."/>
            <person name="He H.G."/>
            <person name="Yi J.P."/>
            <person name="Wang W.B."/>
        </authorList>
    </citation>
    <scope>NUCLEOTIDE SEQUENCE</scope>
</reference>